<dbReference type="Proteomes" id="UP000216151">
    <property type="component" value="Unassembled WGS sequence"/>
</dbReference>
<evidence type="ECO:0000313" key="3">
    <source>
        <dbReference type="Proteomes" id="UP000216151"/>
    </source>
</evidence>
<keyword evidence="3" id="KW-1185">Reference proteome</keyword>
<gene>
    <name evidence="2" type="ORF">B8X00_04050</name>
</gene>
<dbReference type="InterPro" id="IPR036737">
    <property type="entry name" value="OmpA-like_sf"/>
</dbReference>
<reference evidence="2 3" key="1">
    <citation type="submission" date="2017-04" db="EMBL/GenBank/DDBJ databases">
        <title>Kefir bacterial isolates.</title>
        <authorList>
            <person name="Kim Y."/>
            <person name="Blasche S."/>
            <person name="Patil K.R."/>
        </authorList>
    </citation>
    <scope>NUCLEOTIDE SEQUENCE [LARGE SCALE GENOMIC DNA]</scope>
    <source>
        <strain evidence="2 3">KR</strain>
    </source>
</reference>
<organism evidence="2 3">
    <name type="scientific">Acetobacter fabarum</name>
    <dbReference type="NCBI Taxonomy" id="483199"/>
    <lineage>
        <taxon>Bacteria</taxon>
        <taxon>Pseudomonadati</taxon>
        <taxon>Pseudomonadota</taxon>
        <taxon>Alphaproteobacteria</taxon>
        <taxon>Acetobacterales</taxon>
        <taxon>Acetobacteraceae</taxon>
        <taxon>Acetobacter</taxon>
    </lineage>
</organism>
<feature type="region of interest" description="Disordered" evidence="1">
    <location>
        <begin position="188"/>
        <end position="224"/>
    </location>
</feature>
<name>A0A269Y0T1_9PROT</name>
<evidence type="ECO:0000256" key="1">
    <source>
        <dbReference type="SAM" id="MobiDB-lite"/>
    </source>
</evidence>
<comment type="caution">
    <text evidence="2">The sequence shown here is derived from an EMBL/GenBank/DDBJ whole genome shotgun (WGS) entry which is preliminary data.</text>
</comment>
<feature type="region of interest" description="Disordered" evidence="1">
    <location>
        <begin position="150"/>
        <end position="176"/>
    </location>
</feature>
<dbReference type="AlphaFoldDB" id="A0A269Y0T1"/>
<protein>
    <recommendedName>
        <fullName evidence="4">OmpA-like domain-containing protein</fullName>
    </recommendedName>
</protein>
<evidence type="ECO:0000313" key="2">
    <source>
        <dbReference type="EMBL" id="PAK79115.1"/>
    </source>
</evidence>
<evidence type="ECO:0008006" key="4">
    <source>
        <dbReference type="Google" id="ProtNLM"/>
    </source>
</evidence>
<sequence length="374" mass="39399">MPRGNHALSRHGGGKRVRCGAILYQVFRSIPPAMQQPPLEQKPTSRTNAPRPDRFLQAASMAALVALGGTLSACQHRDAIDTALDWSRSMRGGAIAEQRPPPPGRYDPYPKVGLTPTDVPEVPSPDARALLSEQLTRDRNLTYRTVAANGTMIPNIPPPPNAGGRTSTQKAQPTLPAGVSGAVMDAADSAPQPVRAPLRSAVSSLPAGTTASSPTPEEAEAEVAMPEVHKKADIPELRPDQIPQIPQTPPTAPSFPGFDVPTDANLPDAVRPNYDLTDIKGTAFHFVPQSDQLSSGQDAALTKIVQKWPNGPLTIRGFGDAASMSPQDQADAVRLGLLRAQRLAVELTGRGIPASAITVRGDAFGTGAKVVTPP</sequence>
<dbReference type="Gene3D" id="3.30.1330.60">
    <property type="entry name" value="OmpA-like domain"/>
    <property type="match status" value="1"/>
</dbReference>
<feature type="compositionally biased region" description="Low complexity" evidence="1">
    <location>
        <begin position="209"/>
        <end position="224"/>
    </location>
</feature>
<accession>A0A269Y0T1</accession>
<proteinExistence type="predicted"/>
<dbReference type="OrthoDB" id="7282444at2"/>
<dbReference type="EMBL" id="NCXK01000002">
    <property type="protein sequence ID" value="PAK79115.1"/>
    <property type="molecule type" value="Genomic_DNA"/>
</dbReference>